<organism evidence="8 9">
    <name type="scientific">Kineobactrum salinum</name>
    <dbReference type="NCBI Taxonomy" id="2708301"/>
    <lineage>
        <taxon>Bacteria</taxon>
        <taxon>Pseudomonadati</taxon>
        <taxon>Pseudomonadota</taxon>
        <taxon>Gammaproteobacteria</taxon>
        <taxon>Cellvibrionales</taxon>
        <taxon>Halieaceae</taxon>
        <taxon>Kineobactrum</taxon>
    </lineage>
</organism>
<evidence type="ECO:0000256" key="5">
    <source>
        <dbReference type="ARBA" id="ARBA00023125"/>
    </source>
</evidence>
<proteinExistence type="inferred from homology"/>
<keyword evidence="5" id="KW-0238">DNA-binding</keyword>
<evidence type="ECO:0000313" key="8">
    <source>
        <dbReference type="EMBL" id="QIB66709.1"/>
    </source>
</evidence>
<dbReference type="AlphaFoldDB" id="A0A6C0U5L5"/>
<feature type="binding site" evidence="7">
    <location>
        <position position="109"/>
    </location>
    <ligand>
        <name>Zn(2+)</name>
        <dbReference type="ChEBI" id="CHEBI:29105"/>
    </ligand>
</feature>
<dbReference type="Gene3D" id="3.30.1490.190">
    <property type="match status" value="1"/>
</dbReference>
<feature type="binding site" evidence="7">
    <location>
        <position position="106"/>
    </location>
    <ligand>
        <name>Zn(2+)</name>
        <dbReference type="ChEBI" id="CHEBI:29105"/>
    </ligand>
</feature>
<dbReference type="InterPro" id="IPR036388">
    <property type="entry name" value="WH-like_DNA-bd_sf"/>
</dbReference>
<keyword evidence="7" id="KW-0479">Metal-binding</keyword>
<dbReference type="Proteomes" id="UP000477680">
    <property type="component" value="Chromosome"/>
</dbReference>
<dbReference type="InterPro" id="IPR043135">
    <property type="entry name" value="Fur_C"/>
</dbReference>
<keyword evidence="4" id="KW-0805">Transcription regulation</keyword>
<feature type="binding site" evidence="7">
    <location>
        <position position="147"/>
    </location>
    <ligand>
        <name>Zn(2+)</name>
        <dbReference type="ChEBI" id="CHEBI:29105"/>
    </ligand>
</feature>
<feature type="binding site" evidence="7">
    <location>
        <position position="150"/>
    </location>
    <ligand>
        <name>Zn(2+)</name>
        <dbReference type="ChEBI" id="CHEBI:29105"/>
    </ligand>
</feature>
<comment type="cofactor">
    <cofactor evidence="7">
        <name>Zn(2+)</name>
        <dbReference type="ChEBI" id="CHEBI:29105"/>
    </cofactor>
    <text evidence="7">Binds 1 zinc ion per subunit.</text>
</comment>
<gene>
    <name evidence="8" type="ORF">G3T16_16210</name>
</gene>
<dbReference type="GO" id="GO:0003700">
    <property type="term" value="F:DNA-binding transcription factor activity"/>
    <property type="evidence" value="ECO:0007669"/>
    <property type="project" value="InterPro"/>
</dbReference>
<dbReference type="KEGG" id="kim:G3T16_16210"/>
<dbReference type="PANTHER" id="PTHR33202">
    <property type="entry name" value="ZINC UPTAKE REGULATION PROTEIN"/>
    <property type="match status" value="1"/>
</dbReference>
<dbReference type="Gene3D" id="1.10.10.10">
    <property type="entry name" value="Winged helix-like DNA-binding domain superfamily/Winged helix DNA-binding domain"/>
    <property type="match status" value="1"/>
</dbReference>
<name>A0A6C0U5L5_9GAMM</name>
<dbReference type="GO" id="GO:0045892">
    <property type="term" value="P:negative regulation of DNA-templated transcription"/>
    <property type="evidence" value="ECO:0007669"/>
    <property type="project" value="TreeGrafter"/>
</dbReference>
<dbReference type="RefSeq" id="WP_163496143.1">
    <property type="nucleotide sequence ID" value="NZ_CP048711.1"/>
</dbReference>
<evidence type="ECO:0000256" key="6">
    <source>
        <dbReference type="ARBA" id="ARBA00023163"/>
    </source>
</evidence>
<dbReference type="GO" id="GO:0005829">
    <property type="term" value="C:cytosol"/>
    <property type="evidence" value="ECO:0007669"/>
    <property type="project" value="TreeGrafter"/>
</dbReference>
<accession>A0A6C0U5L5</accession>
<protein>
    <submittedName>
        <fullName evidence="8">Transcriptional repressor</fullName>
    </submittedName>
</protein>
<evidence type="ECO:0000256" key="7">
    <source>
        <dbReference type="PIRSR" id="PIRSR602481-1"/>
    </source>
</evidence>
<evidence type="ECO:0000256" key="1">
    <source>
        <dbReference type="ARBA" id="ARBA00007957"/>
    </source>
</evidence>
<dbReference type="GO" id="GO:1900376">
    <property type="term" value="P:regulation of secondary metabolite biosynthetic process"/>
    <property type="evidence" value="ECO:0007669"/>
    <property type="project" value="TreeGrafter"/>
</dbReference>
<evidence type="ECO:0000256" key="4">
    <source>
        <dbReference type="ARBA" id="ARBA00023015"/>
    </source>
</evidence>
<evidence type="ECO:0000313" key="9">
    <source>
        <dbReference type="Proteomes" id="UP000477680"/>
    </source>
</evidence>
<keyword evidence="2" id="KW-0678">Repressor</keyword>
<evidence type="ECO:0000256" key="3">
    <source>
        <dbReference type="ARBA" id="ARBA00022833"/>
    </source>
</evidence>
<dbReference type="GO" id="GO:0008270">
    <property type="term" value="F:zinc ion binding"/>
    <property type="evidence" value="ECO:0007669"/>
    <property type="project" value="TreeGrafter"/>
</dbReference>
<reference evidence="8 9" key="1">
    <citation type="submission" date="2020-02" db="EMBL/GenBank/DDBJ databases">
        <title>Genome sequencing for Kineobactrum sp. M2.</title>
        <authorList>
            <person name="Park S.-J."/>
        </authorList>
    </citation>
    <scope>NUCLEOTIDE SEQUENCE [LARGE SCALE GENOMIC DNA]</scope>
    <source>
        <strain evidence="8 9">M2</strain>
    </source>
</reference>
<dbReference type="GO" id="GO:0000976">
    <property type="term" value="F:transcription cis-regulatory region binding"/>
    <property type="evidence" value="ECO:0007669"/>
    <property type="project" value="TreeGrafter"/>
</dbReference>
<dbReference type="SUPFAM" id="SSF46785">
    <property type="entry name" value="Winged helix' DNA-binding domain"/>
    <property type="match status" value="1"/>
</dbReference>
<keyword evidence="9" id="KW-1185">Reference proteome</keyword>
<dbReference type="InterPro" id="IPR036390">
    <property type="entry name" value="WH_DNA-bd_sf"/>
</dbReference>
<dbReference type="Pfam" id="PF01475">
    <property type="entry name" value="FUR"/>
    <property type="match status" value="1"/>
</dbReference>
<evidence type="ECO:0000256" key="2">
    <source>
        <dbReference type="ARBA" id="ARBA00022491"/>
    </source>
</evidence>
<dbReference type="InterPro" id="IPR002481">
    <property type="entry name" value="FUR"/>
</dbReference>
<dbReference type="PANTHER" id="PTHR33202:SF6">
    <property type="entry name" value="ZINC UPTAKE REGULATION PROTEIN"/>
    <property type="match status" value="1"/>
</dbReference>
<keyword evidence="6" id="KW-0804">Transcription</keyword>
<dbReference type="EMBL" id="CP048711">
    <property type="protein sequence ID" value="QIB66709.1"/>
    <property type="molecule type" value="Genomic_DNA"/>
</dbReference>
<comment type="similarity">
    <text evidence="1">Belongs to the Fur family.</text>
</comment>
<keyword evidence="3 7" id="KW-0862">Zinc</keyword>
<sequence>MTSAKINRIVADAERSCAEAGVRLTTKRKAVLLTLLNRKQALSAYELAEQYRLDHGESIPVMSVYRMLDFLAEQDLVHKLSAINKYVACAHISCAHAHEPPQFLICDGCQRVSEVGVEPETMASLGREIEATGFHLSGKQLELHGLCGDCFKSADNK</sequence>